<accession>A0ACD3QS36</accession>
<organism evidence="1 2">
    <name type="scientific">Larimichthys crocea</name>
    <name type="common">Large yellow croaker</name>
    <name type="synonym">Pseudosciaena crocea</name>
    <dbReference type="NCBI Taxonomy" id="215358"/>
    <lineage>
        <taxon>Eukaryota</taxon>
        <taxon>Metazoa</taxon>
        <taxon>Chordata</taxon>
        <taxon>Craniata</taxon>
        <taxon>Vertebrata</taxon>
        <taxon>Euteleostomi</taxon>
        <taxon>Actinopterygii</taxon>
        <taxon>Neopterygii</taxon>
        <taxon>Teleostei</taxon>
        <taxon>Neoteleostei</taxon>
        <taxon>Acanthomorphata</taxon>
        <taxon>Eupercaria</taxon>
        <taxon>Sciaenidae</taxon>
        <taxon>Larimichthys</taxon>
    </lineage>
</organism>
<keyword evidence="2" id="KW-1185">Reference proteome</keyword>
<dbReference type="EMBL" id="CM011688">
    <property type="protein sequence ID" value="TMS09526.1"/>
    <property type="molecule type" value="Genomic_DNA"/>
</dbReference>
<dbReference type="Proteomes" id="UP000793456">
    <property type="component" value="Chromosome XV"/>
</dbReference>
<name>A0ACD3QS36_LARCR</name>
<reference evidence="1" key="1">
    <citation type="submission" date="2018-11" db="EMBL/GenBank/DDBJ databases">
        <title>The sequence and de novo assembly of Larimichthys crocea genome using PacBio and Hi-C technologies.</title>
        <authorList>
            <person name="Xu P."/>
            <person name="Chen B."/>
            <person name="Zhou Z."/>
            <person name="Ke Q."/>
            <person name="Wu Y."/>
            <person name="Bai H."/>
            <person name="Pu F."/>
        </authorList>
    </citation>
    <scope>NUCLEOTIDE SEQUENCE</scope>
    <source>
        <tissue evidence="1">Muscle</tissue>
    </source>
</reference>
<evidence type="ECO:0000313" key="1">
    <source>
        <dbReference type="EMBL" id="TMS09526.1"/>
    </source>
</evidence>
<gene>
    <name evidence="1" type="ORF">E3U43_002185</name>
</gene>
<evidence type="ECO:0000313" key="2">
    <source>
        <dbReference type="Proteomes" id="UP000793456"/>
    </source>
</evidence>
<protein>
    <submittedName>
        <fullName evidence="1">Uncharacterized protein</fullName>
    </submittedName>
</protein>
<sequence length="103" mass="11943">MALNTHFRTSVHTCSLEKRYIMHTHTHTHTVNTGLQFANPSPPYKPPSRFTSRGQQYDSNVKPEEHNTEHYSSFILLSPSSSPDIPEKTRARNSMYSRLARYH</sequence>
<proteinExistence type="predicted"/>
<comment type="caution">
    <text evidence="1">The sequence shown here is derived from an EMBL/GenBank/DDBJ whole genome shotgun (WGS) entry which is preliminary data.</text>
</comment>